<organism evidence="2">
    <name type="scientific">Menopon gallinae</name>
    <name type="common">poultry shaft louse</name>
    <dbReference type="NCBI Taxonomy" id="328185"/>
    <lineage>
        <taxon>Eukaryota</taxon>
        <taxon>Metazoa</taxon>
        <taxon>Ecdysozoa</taxon>
        <taxon>Arthropoda</taxon>
        <taxon>Hexapoda</taxon>
        <taxon>Insecta</taxon>
        <taxon>Pterygota</taxon>
        <taxon>Neoptera</taxon>
        <taxon>Paraneoptera</taxon>
        <taxon>Psocodea</taxon>
        <taxon>Troctomorpha</taxon>
        <taxon>Phthiraptera</taxon>
        <taxon>Amblycera</taxon>
        <taxon>Menoponidae</taxon>
        <taxon>Menopon</taxon>
    </lineage>
</organism>
<feature type="region of interest" description="Disordered" evidence="1">
    <location>
        <begin position="1"/>
        <end position="27"/>
    </location>
</feature>
<evidence type="ECO:0000256" key="1">
    <source>
        <dbReference type="SAM" id="MobiDB-lite"/>
    </source>
</evidence>
<dbReference type="AlphaFoldDB" id="A0AAW2H766"/>
<proteinExistence type="predicted"/>
<protein>
    <recommendedName>
        <fullName evidence="3">PH domain-containing protein</fullName>
    </recommendedName>
</protein>
<name>A0AAW2H766_9NEOP</name>
<feature type="region of interest" description="Disordered" evidence="1">
    <location>
        <begin position="135"/>
        <end position="157"/>
    </location>
</feature>
<comment type="caution">
    <text evidence="2">The sequence shown here is derived from an EMBL/GenBank/DDBJ whole genome shotgun (WGS) entry which is preliminary data.</text>
</comment>
<dbReference type="EMBL" id="JARGDH010000006">
    <property type="protein sequence ID" value="KAL0265583.1"/>
    <property type="molecule type" value="Genomic_DNA"/>
</dbReference>
<evidence type="ECO:0000313" key="2">
    <source>
        <dbReference type="EMBL" id="KAL0265583.1"/>
    </source>
</evidence>
<accession>A0AAW2H766</accession>
<sequence length="507" mass="55711">MKERGGGSDIFLGDLQQHGPSSEVAGKCWLSDPNISMSESSGGLPEGVERQYDEIDYIEGLLSEEAKAAMQRCGIPLRSAAEGPAMTQTSMQASDASVSCADEMPYRSSAGDSDAGHSCSDCLSQHAASLGVETGQVSSRAHTVRQYTSGGSPGPEERAAYSENLYRVASGFSLSAGSRMSSQSPAEKGASCSADIGAACVQHTEQIVSGSERAANICSAGAGNEPPKAAGYLHGKILSEEKFQSLVQQNMVRCPVVRYRVDPESKGITKEYHELEGAYMQRQGDIVETESIRKGQEEVFEEIEKRLKTAGGKPKDDSVAGEKVKRFYFENSAPLVSIDACLRTSDLRLSTLYGRMCIKEGRGRYKSRFFMFRGCNLGCFDERKNIISPSNMPNEAAGDISYPERSDCFLRRRSSLNIFRSRVYLVKNRATCLGAFKCSFMFREEFPELFDITEERVAGIRRQGKYYVIDVGASEKTVLKVCDSDTFIRWLMAISFRQGRQICETNE</sequence>
<gene>
    <name evidence="2" type="ORF">PYX00_011295</name>
</gene>
<feature type="compositionally biased region" description="Polar residues" evidence="1">
    <location>
        <begin position="135"/>
        <end position="150"/>
    </location>
</feature>
<evidence type="ECO:0008006" key="3">
    <source>
        <dbReference type="Google" id="ProtNLM"/>
    </source>
</evidence>
<reference evidence="2" key="1">
    <citation type="journal article" date="2024" name="Gigascience">
        <title>Chromosome-level genome of the poultry shaft louse Menopon gallinae provides insight into the host-switching and adaptive evolution of parasitic lice.</title>
        <authorList>
            <person name="Xu Y."/>
            <person name="Ma L."/>
            <person name="Liu S."/>
            <person name="Liang Y."/>
            <person name="Liu Q."/>
            <person name="He Z."/>
            <person name="Tian L."/>
            <person name="Duan Y."/>
            <person name="Cai W."/>
            <person name="Li H."/>
            <person name="Song F."/>
        </authorList>
    </citation>
    <scope>NUCLEOTIDE SEQUENCE</scope>
    <source>
        <strain evidence="2">Cailab_2023a</strain>
    </source>
</reference>